<proteinExistence type="predicted"/>
<protein>
    <submittedName>
        <fullName evidence="2">Uncharacterized protein</fullName>
    </submittedName>
</protein>
<keyword evidence="3" id="KW-1185">Reference proteome</keyword>
<dbReference type="EMBL" id="CP009397">
    <property type="protein sequence ID" value="AIN99701.1"/>
    <property type="molecule type" value="Genomic_DNA"/>
</dbReference>
<evidence type="ECO:0000313" key="2">
    <source>
        <dbReference type="EMBL" id="AIN99701.1"/>
    </source>
</evidence>
<dbReference type="OrthoDB" id="275233at2759"/>
<feature type="transmembrane region" description="Helical" evidence="1">
    <location>
        <begin position="235"/>
        <end position="261"/>
    </location>
</feature>
<dbReference type="GeneID" id="22576512"/>
<keyword evidence="1" id="KW-1133">Transmembrane helix</keyword>
<accession>A0A088SDA4</accession>
<feature type="transmembrane region" description="Helical" evidence="1">
    <location>
        <begin position="281"/>
        <end position="301"/>
    </location>
</feature>
<dbReference type="VEuPathDB" id="TriTrypDB:LPMP_280670"/>
<dbReference type="VEuPathDB" id="TriTrypDB:LPAL13_280012200"/>
<sequence length="340" mass="39943">MEPRRWRPRFYNPFTERGRRTEYLPLYRGFFRTMPLHRWGINDIQKTLGYAALNPSLFGFPDQPTCIVNTAYFLPSLRSRQRGVWAFGTERGCKSIIVPHSCSGEHFDALDARLIEPLFRWNPGVEYVYFSRHCEAMAQQLLSSLSRCHHLREVTLEGWSDAVAVHRIMMACKNADVLETYSLDDSPRSWRNELSVQALTTLIEMHPKLRAVKSHRLYLADWYEATRFSRCKHNVALILFSCDFVVFFYVMFLCLVCIPAYGAYRIVYRLTASRLSDAYAWFWSVVAFVLTFSAIVTFDYVGGSYRGHCWVHMHKYFIFAKRRVDVWMNVHQTAIVFRKS</sequence>
<gene>
    <name evidence="2" type="ORF">LPMP_280670</name>
</gene>
<dbReference type="KEGG" id="lpan:LPMP_280670"/>
<organism evidence="2 3">
    <name type="scientific">Leishmania panamensis</name>
    <dbReference type="NCBI Taxonomy" id="5679"/>
    <lineage>
        <taxon>Eukaryota</taxon>
        <taxon>Discoba</taxon>
        <taxon>Euglenozoa</taxon>
        <taxon>Kinetoplastea</taxon>
        <taxon>Metakinetoplastina</taxon>
        <taxon>Trypanosomatida</taxon>
        <taxon>Trypanosomatidae</taxon>
        <taxon>Leishmaniinae</taxon>
        <taxon>Leishmania</taxon>
        <taxon>Leishmania guyanensis species complex</taxon>
    </lineage>
</organism>
<evidence type="ECO:0000313" key="3">
    <source>
        <dbReference type="Proteomes" id="UP000063063"/>
    </source>
</evidence>
<dbReference type="eggNOG" id="ENOG502RV3X">
    <property type="taxonomic scope" value="Eukaryota"/>
</dbReference>
<evidence type="ECO:0000256" key="1">
    <source>
        <dbReference type="SAM" id="Phobius"/>
    </source>
</evidence>
<dbReference type="Proteomes" id="UP000063063">
    <property type="component" value="Chromosome 28"/>
</dbReference>
<dbReference type="AlphaFoldDB" id="A0A088SDA4"/>
<name>A0A088SDA4_LEIPA</name>
<reference evidence="2 3" key="1">
    <citation type="journal article" date="2015" name="Sci. Rep.">
        <title>The genome of Leishmania panamensis: insights into genomics of the L. (Viannia) subgenus.</title>
        <authorList>
            <person name="Llanes A."/>
            <person name="Restrepo C.M."/>
            <person name="Vecchio G.D."/>
            <person name="Anguizola F.J."/>
            <person name="Lleonart R."/>
        </authorList>
    </citation>
    <scope>NUCLEOTIDE SEQUENCE [LARGE SCALE GENOMIC DNA]</scope>
    <source>
        <strain evidence="2 3">MHOM/PA/94/PSC-1</strain>
    </source>
</reference>
<keyword evidence="1" id="KW-0472">Membrane</keyword>
<dbReference type="RefSeq" id="XP_010700408.1">
    <property type="nucleotide sequence ID" value="XM_010702106.1"/>
</dbReference>
<keyword evidence="1" id="KW-0812">Transmembrane</keyword>